<keyword evidence="2" id="KW-0560">Oxidoreductase</keyword>
<dbReference type="EMBL" id="MFSP01000171">
    <property type="protein sequence ID" value="OGI62656.1"/>
    <property type="molecule type" value="Genomic_DNA"/>
</dbReference>
<protein>
    <submittedName>
        <fullName evidence="4">NADPH:quinone oxidoreductase</fullName>
    </submittedName>
</protein>
<gene>
    <name evidence="4" type="ORF">A2W18_02775</name>
</gene>
<dbReference type="SUPFAM" id="SSF50129">
    <property type="entry name" value="GroES-like"/>
    <property type="match status" value="1"/>
</dbReference>
<comment type="caution">
    <text evidence="4">The sequence shown here is derived from an EMBL/GenBank/DDBJ whole genome shotgun (WGS) entry which is preliminary data.</text>
</comment>
<dbReference type="InterPro" id="IPR013149">
    <property type="entry name" value="ADH-like_C"/>
</dbReference>
<dbReference type="InterPro" id="IPR011032">
    <property type="entry name" value="GroES-like_sf"/>
</dbReference>
<keyword evidence="1" id="KW-0521">NADP</keyword>
<dbReference type="CDD" id="cd05276">
    <property type="entry name" value="p53_inducible_oxidoreductase"/>
    <property type="match status" value="1"/>
</dbReference>
<dbReference type="NCBIfam" id="TIGR02824">
    <property type="entry name" value="quinone_pig3"/>
    <property type="match status" value="1"/>
</dbReference>
<dbReference type="SMART" id="SM00829">
    <property type="entry name" value="PKS_ER"/>
    <property type="match status" value="1"/>
</dbReference>
<dbReference type="SUPFAM" id="SSF51735">
    <property type="entry name" value="NAD(P)-binding Rossmann-fold domains"/>
    <property type="match status" value="1"/>
</dbReference>
<name>A0A1F6UZF8_9PROT</name>
<accession>A0A1F6UZF8</accession>
<feature type="domain" description="Enoyl reductase (ER)" evidence="3">
    <location>
        <begin position="3"/>
        <end position="276"/>
    </location>
</feature>
<evidence type="ECO:0000313" key="5">
    <source>
        <dbReference type="Proteomes" id="UP000179076"/>
    </source>
</evidence>
<dbReference type="Gene3D" id="3.90.180.10">
    <property type="entry name" value="Medium-chain alcohol dehydrogenases, catalytic domain"/>
    <property type="match status" value="1"/>
</dbReference>
<dbReference type="Gene3D" id="3.40.50.720">
    <property type="entry name" value="NAD(P)-binding Rossmann-like Domain"/>
    <property type="match status" value="1"/>
</dbReference>
<evidence type="ECO:0000256" key="1">
    <source>
        <dbReference type="ARBA" id="ARBA00022857"/>
    </source>
</evidence>
<proteinExistence type="predicted"/>
<dbReference type="Proteomes" id="UP000179076">
    <property type="component" value="Unassembled WGS sequence"/>
</dbReference>
<dbReference type="InterPro" id="IPR036291">
    <property type="entry name" value="NAD(P)-bd_dom_sf"/>
</dbReference>
<dbReference type="PANTHER" id="PTHR48106:SF18">
    <property type="entry name" value="QUINONE OXIDOREDUCTASE PIG3"/>
    <property type="match status" value="1"/>
</dbReference>
<dbReference type="GO" id="GO:0070402">
    <property type="term" value="F:NADPH binding"/>
    <property type="evidence" value="ECO:0007669"/>
    <property type="project" value="TreeGrafter"/>
</dbReference>
<reference evidence="4 5" key="1">
    <citation type="journal article" date="2016" name="Nat. Commun.">
        <title>Thousands of microbial genomes shed light on interconnected biogeochemical processes in an aquifer system.</title>
        <authorList>
            <person name="Anantharaman K."/>
            <person name="Brown C.T."/>
            <person name="Hug L.A."/>
            <person name="Sharon I."/>
            <person name="Castelle C.J."/>
            <person name="Probst A.J."/>
            <person name="Thomas B.C."/>
            <person name="Singh A."/>
            <person name="Wilkins M.J."/>
            <person name="Karaoz U."/>
            <person name="Brodie E.L."/>
            <person name="Williams K.H."/>
            <person name="Hubbard S.S."/>
            <person name="Banfield J.F."/>
        </authorList>
    </citation>
    <scope>NUCLEOTIDE SEQUENCE [LARGE SCALE GENOMIC DNA]</scope>
</reference>
<dbReference type="GO" id="GO:0016651">
    <property type="term" value="F:oxidoreductase activity, acting on NAD(P)H"/>
    <property type="evidence" value="ECO:0007669"/>
    <property type="project" value="TreeGrafter"/>
</dbReference>
<dbReference type="InterPro" id="IPR014189">
    <property type="entry name" value="Quinone_OxRdtase_PIG3"/>
</dbReference>
<organism evidence="4 5">
    <name type="scientific">Candidatus Muproteobacteria bacterium RBG_16_60_9</name>
    <dbReference type="NCBI Taxonomy" id="1817755"/>
    <lineage>
        <taxon>Bacteria</taxon>
        <taxon>Pseudomonadati</taxon>
        <taxon>Pseudomonadota</taxon>
        <taxon>Candidatus Muproteobacteria</taxon>
    </lineage>
</organism>
<dbReference type="PANTHER" id="PTHR48106">
    <property type="entry name" value="QUINONE OXIDOREDUCTASE PIG3-RELATED"/>
    <property type="match status" value="1"/>
</dbReference>
<dbReference type="AlphaFoldDB" id="A0A1F6UZF8"/>
<evidence type="ECO:0000313" key="4">
    <source>
        <dbReference type="EMBL" id="OGI62656.1"/>
    </source>
</evidence>
<sequence>MQRLGLYPRPPGASRRLGLEIVGEVVRPAGRWKKGERVMAVIAGGGYAQLATVPAAQAMPVPDAMSYEQAAALPEAYQTAYLNMFLLGKLKRGESVLVHAGASGVGTAAIQLARAAGARVLVTAGTDDKLAFCRDLGAEVLINYKKEKFSERVLAATDKRGVDLILDFIGASYWNDNLTALANYGRMTIIGFLGGDKGELNLGLMMRKSLTVMSTTLRRTPADKKEELIKALGDFANARFKSGELKPIVDSVYPLERAADAHRHMESNRNIGKIVLKVD</sequence>
<evidence type="ECO:0000256" key="2">
    <source>
        <dbReference type="ARBA" id="ARBA00023002"/>
    </source>
</evidence>
<evidence type="ECO:0000259" key="3">
    <source>
        <dbReference type="SMART" id="SM00829"/>
    </source>
</evidence>
<dbReference type="Pfam" id="PF00107">
    <property type="entry name" value="ADH_zinc_N"/>
    <property type="match status" value="1"/>
</dbReference>
<dbReference type="InterPro" id="IPR020843">
    <property type="entry name" value="ER"/>
</dbReference>